<dbReference type="EMBL" id="CATNWA010010093">
    <property type="protein sequence ID" value="CAI9559338.1"/>
    <property type="molecule type" value="Genomic_DNA"/>
</dbReference>
<reference evidence="2" key="1">
    <citation type="submission" date="2023-05" db="EMBL/GenBank/DDBJ databases">
        <authorList>
            <person name="Stuckert A."/>
        </authorList>
    </citation>
    <scope>NUCLEOTIDE SEQUENCE</scope>
</reference>
<evidence type="ECO:0000256" key="1">
    <source>
        <dbReference type="SAM" id="MobiDB-lite"/>
    </source>
</evidence>
<feature type="region of interest" description="Disordered" evidence="1">
    <location>
        <begin position="158"/>
        <end position="214"/>
    </location>
</feature>
<dbReference type="Proteomes" id="UP001162483">
    <property type="component" value="Unassembled WGS sequence"/>
</dbReference>
<sequence>RPPPLPQPLHLRPHPAQPYQGGGRPWRTVTAPWTSSAKPPSGPSSRACPGPAEDGPGAGPRRQEAGPSWAAWKPASCAKGTGAATPPLTRYLSKCGRLFNGVRCTDECRGVIEDMMQVPKALLLNDCVCDGLERPICESIKENMARLCFGAELGNGGPGSSGNSDYDYEDEYDEEGGPDRGTGPTKRRRTVSSPETATGDQPRPTFPWSPWGRL</sequence>
<evidence type="ECO:0008006" key="4">
    <source>
        <dbReference type="Google" id="ProtNLM"/>
    </source>
</evidence>
<gene>
    <name evidence="2" type="ORF">SPARVUS_LOCUS5043796</name>
</gene>
<protein>
    <recommendedName>
        <fullName evidence="4">Growth arrest specific 1</fullName>
    </recommendedName>
</protein>
<dbReference type="PANTHER" id="PTHR16840">
    <property type="entry name" value="GROWTH ARREST-SPECIFIC PROTEIN 1"/>
    <property type="match status" value="1"/>
</dbReference>
<dbReference type="InterPro" id="IPR039596">
    <property type="entry name" value="GAS1"/>
</dbReference>
<feature type="non-terminal residue" evidence="2">
    <location>
        <position position="1"/>
    </location>
</feature>
<evidence type="ECO:0000313" key="3">
    <source>
        <dbReference type="Proteomes" id="UP001162483"/>
    </source>
</evidence>
<feature type="compositionally biased region" description="Acidic residues" evidence="1">
    <location>
        <begin position="166"/>
        <end position="176"/>
    </location>
</feature>
<comment type="caution">
    <text evidence="2">The sequence shown here is derived from an EMBL/GenBank/DDBJ whole genome shotgun (WGS) entry which is preliminary data.</text>
</comment>
<name>A0ABN9CIL0_9NEOB</name>
<proteinExistence type="predicted"/>
<accession>A0ABN9CIL0</accession>
<evidence type="ECO:0000313" key="2">
    <source>
        <dbReference type="EMBL" id="CAI9559338.1"/>
    </source>
</evidence>
<keyword evidence="3" id="KW-1185">Reference proteome</keyword>
<feature type="region of interest" description="Disordered" evidence="1">
    <location>
        <begin position="1"/>
        <end position="79"/>
    </location>
</feature>
<organism evidence="2 3">
    <name type="scientific">Staurois parvus</name>
    <dbReference type="NCBI Taxonomy" id="386267"/>
    <lineage>
        <taxon>Eukaryota</taxon>
        <taxon>Metazoa</taxon>
        <taxon>Chordata</taxon>
        <taxon>Craniata</taxon>
        <taxon>Vertebrata</taxon>
        <taxon>Euteleostomi</taxon>
        <taxon>Amphibia</taxon>
        <taxon>Batrachia</taxon>
        <taxon>Anura</taxon>
        <taxon>Neobatrachia</taxon>
        <taxon>Ranoidea</taxon>
        <taxon>Ranidae</taxon>
        <taxon>Staurois</taxon>
    </lineage>
</organism>
<dbReference type="PANTHER" id="PTHR16840:SF3">
    <property type="entry name" value="GROWTH ARREST-SPECIFIC PROTEIN 1"/>
    <property type="match status" value="1"/>
</dbReference>